<dbReference type="InterPro" id="IPR049152">
    <property type="entry name" value="EFR3-like_ARM"/>
</dbReference>
<dbReference type="Ensembl" id="ENSCCRT00020034523.1">
    <property type="protein sequence ID" value="ENSCCRP00020031573.1"/>
    <property type="gene ID" value="ENSCCRG00020013652.1"/>
</dbReference>
<dbReference type="InterPro" id="IPR011989">
    <property type="entry name" value="ARM-like"/>
</dbReference>
<dbReference type="InterPro" id="IPR051851">
    <property type="entry name" value="EFR3_Homologs"/>
</dbReference>
<dbReference type="AlphaFoldDB" id="A0A8C2DUP9"/>
<dbReference type="SUPFAM" id="SSF48371">
    <property type="entry name" value="ARM repeat"/>
    <property type="match status" value="1"/>
</dbReference>
<dbReference type="Gene3D" id="1.25.10.10">
    <property type="entry name" value="Leucine-rich Repeat Variant"/>
    <property type="match status" value="1"/>
</dbReference>
<dbReference type="GO" id="GO:0072659">
    <property type="term" value="P:protein localization to plasma membrane"/>
    <property type="evidence" value="ECO:0007669"/>
    <property type="project" value="TreeGrafter"/>
</dbReference>
<reference evidence="3" key="1">
    <citation type="submission" date="2025-08" db="UniProtKB">
        <authorList>
            <consortium name="Ensembl"/>
        </authorList>
    </citation>
    <scope>IDENTIFICATION</scope>
</reference>
<name>A0A8C2DUP9_CYPCA</name>
<accession>A0A8C2DUP9</accession>
<comment type="similarity">
    <text evidence="1">Belongs to the EFR3 family.</text>
</comment>
<protein>
    <submittedName>
        <fullName evidence="3">EFR3 homolog Ba (S. cerevisiae)</fullName>
    </submittedName>
</protein>
<evidence type="ECO:0000256" key="2">
    <source>
        <dbReference type="SAM" id="MobiDB-lite"/>
    </source>
</evidence>
<organism evidence="3 4">
    <name type="scientific">Cyprinus carpio</name>
    <name type="common">Common carp</name>
    <dbReference type="NCBI Taxonomy" id="7962"/>
    <lineage>
        <taxon>Eukaryota</taxon>
        <taxon>Metazoa</taxon>
        <taxon>Chordata</taxon>
        <taxon>Craniata</taxon>
        <taxon>Vertebrata</taxon>
        <taxon>Euteleostomi</taxon>
        <taxon>Actinopterygii</taxon>
        <taxon>Neopterygii</taxon>
        <taxon>Teleostei</taxon>
        <taxon>Ostariophysi</taxon>
        <taxon>Cypriniformes</taxon>
        <taxon>Cyprinidae</taxon>
        <taxon>Cyprininae</taxon>
        <taxon>Cyprinus</taxon>
    </lineage>
</organism>
<proteinExistence type="inferred from homology"/>
<evidence type="ECO:0000313" key="4">
    <source>
        <dbReference type="Proteomes" id="UP000694701"/>
    </source>
</evidence>
<dbReference type="GO" id="GO:0005886">
    <property type="term" value="C:plasma membrane"/>
    <property type="evidence" value="ECO:0007669"/>
    <property type="project" value="TreeGrafter"/>
</dbReference>
<dbReference type="Proteomes" id="UP000694701">
    <property type="component" value="Unplaced"/>
</dbReference>
<dbReference type="PANTHER" id="PTHR12444">
    <property type="entry name" value="PROTEIN EFR3 HOMOLOG CMP44E"/>
    <property type="match status" value="1"/>
</dbReference>
<dbReference type="Pfam" id="PF21052">
    <property type="entry name" value="EFR3_ARM"/>
    <property type="match status" value="1"/>
</dbReference>
<feature type="region of interest" description="Disordered" evidence="2">
    <location>
        <begin position="707"/>
        <end position="731"/>
    </location>
</feature>
<evidence type="ECO:0000256" key="1">
    <source>
        <dbReference type="ARBA" id="ARBA00010216"/>
    </source>
</evidence>
<dbReference type="InterPro" id="IPR016024">
    <property type="entry name" value="ARM-type_fold"/>
</dbReference>
<sequence>IPRYKRLVDNIFPEDPEDGLVKANMEKLTFYALSAPEKLDRIGAYLSERLSRDVARPRYGYVCIAMEALDQLLMACHCQSINLFVESFLTMVRKLLEADKPNLQILGTNSFVKFANIEEDTASYHRSYDFFVSRFSEMCHSSYEDPDIRTKIRMAGIRGLQGVVRKTVNDELQANIWDPQHMDKIVPSLLFNLQQEEALRGREKESPVELTERCFRELLGRAAYDNIKNAVKPVLMHLDNHSLWESKTFSVRCFKIIMYSIQSQHSHLVIQQLLGHLDANSKNSARVRAGIVEVISEAAVIEASGSIGPTVLEVFNTLLKQLRLSVDYELTGSYDSFANLGSKVIKVHEERQLQEAVIKTIGSFANTLPTYQRSEVMLFIIGKIPVPGMYPSLGSVTAGFQSTNILTALPTSFLDPLLSFTLMEDAEIRLLVLDILISIIDRHDNRHKFSPVRIISDISVLKLKVDKCSRQDNLFMKKHSQRLYRHIYLACKEESSVQRHFESLYTLLGLICVELANEEVVVDLIRLALALQDLALTEEALPVYNRCAIHALSAAYLNLISQLTTVPTFCQHVHEVIESRKKLVPFLLPEDVLVEKVLFVQAKIAEMLGGSGYNTERLATSYIPQITDEDRLSKRKSIGDTVSLQLEMESRNSPEKESTAEQITFETLKQAIDSVNVEELERERRRQVVERFQTAPFEEIAAHCGARVSPMPSKPPPSPSGSVGNGHGRTRSVPVYEMKFPDLCVY</sequence>
<evidence type="ECO:0000313" key="3">
    <source>
        <dbReference type="Ensembl" id="ENSCCRP00020031573.1"/>
    </source>
</evidence>
<dbReference type="PANTHER" id="PTHR12444:SF4">
    <property type="entry name" value="PROTEIN EFR3 HOMOLOG B"/>
    <property type="match status" value="1"/>
</dbReference>